<dbReference type="Proteomes" id="UP000235589">
    <property type="component" value="Chromosome"/>
</dbReference>
<evidence type="ECO:0000313" key="2">
    <source>
        <dbReference type="EMBL" id="AUO19007.1"/>
    </source>
</evidence>
<evidence type="ECO:0000313" key="3">
    <source>
        <dbReference type="Proteomes" id="UP000235589"/>
    </source>
</evidence>
<dbReference type="EMBL" id="CP020991">
    <property type="protein sequence ID" value="AUO19007.1"/>
    <property type="molecule type" value="Genomic_DNA"/>
</dbReference>
<dbReference type="Gene3D" id="2.40.100.20">
    <property type="match status" value="1"/>
</dbReference>
<reference evidence="2 3" key="1">
    <citation type="submission" date="2017-04" db="EMBL/GenBank/DDBJ databases">
        <title>Monoglobus pectinilyticus 14 draft genome.</title>
        <authorList>
            <person name="Kim C."/>
            <person name="Rosendale D.I."/>
            <person name="Kelly W.J."/>
            <person name="Tannock G.W."/>
            <person name="Patchett M.L."/>
            <person name="Jordens J.Z."/>
        </authorList>
    </citation>
    <scope>NUCLEOTIDE SEQUENCE [LARGE SCALE GENOMIC DNA]</scope>
    <source>
        <strain evidence="2 3">14</strain>
    </source>
</reference>
<dbReference type="SUPFAM" id="SSF50891">
    <property type="entry name" value="Cyclophilin-like"/>
    <property type="match status" value="1"/>
</dbReference>
<dbReference type="KEGG" id="mpec:B9O19_00830"/>
<dbReference type="Pfam" id="PF18050">
    <property type="entry name" value="Cyclophil_like2"/>
    <property type="match status" value="1"/>
</dbReference>
<dbReference type="GeneID" id="98063729"/>
<feature type="domain" description="Cyclophilin-like" evidence="1">
    <location>
        <begin position="110"/>
        <end position="210"/>
    </location>
</feature>
<name>A0A2K9P157_9FIRM</name>
<sequence length="219" mass="24260">MPTPETTQIPVILPSSPPPSTTEINIENDIVTVKNAPENSSLILAFYKNNILINVDITEGSGTITENISDKSTDADLIKAFLWDMKAINPLYSAKQIENNKNQKMQIKISSGDYEIIYKLNESQAAKELYAQLPLTIEVEDFSTNEKVFYPPQKLSIDNTPMASGGKGKLAYFEPWGDVVMFYDSFSDNSSLFELGEVVSGQDDIEKLSGIITISAYDI</sequence>
<protein>
    <submittedName>
        <fullName evidence="2">Cyclophilin-like domain</fullName>
    </submittedName>
</protein>
<dbReference type="RefSeq" id="WP_245863005.1">
    <property type="nucleotide sequence ID" value="NZ_CP020991.1"/>
</dbReference>
<dbReference type="InterPro" id="IPR041183">
    <property type="entry name" value="Cyclophilin-like"/>
</dbReference>
<accession>A0A2K9P157</accession>
<dbReference type="AlphaFoldDB" id="A0A2K9P157"/>
<dbReference type="InterPro" id="IPR029000">
    <property type="entry name" value="Cyclophilin-like_dom_sf"/>
</dbReference>
<gene>
    <name evidence="2" type="ORF">B9O19_00830</name>
</gene>
<proteinExistence type="predicted"/>
<organism evidence="2 3">
    <name type="scientific">Monoglobus pectinilyticus</name>
    <dbReference type="NCBI Taxonomy" id="1981510"/>
    <lineage>
        <taxon>Bacteria</taxon>
        <taxon>Bacillati</taxon>
        <taxon>Bacillota</taxon>
        <taxon>Clostridia</taxon>
        <taxon>Monoglobales</taxon>
        <taxon>Monoglobaceae</taxon>
        <taxon>Monoglobus</taxon>
    </lineage>
</organism>
<evidence type="ECO:0000259" key="1">
    <source>
        <dbReference type="Pfam" id="PF18050"/>
    </source>
</evidence>
<keyword evidence="3" id="KW-1185">Reference proteome</keyword>